<accession>A0AA38Y3V2</accession>
<organism evidence="1 2">
    <name type="scientific">Knufia peltigerae</name>
    <dbReference type="NCBI Taxonomy" id="1002370"/>
    <lineage>
        <taxon>Eukaryota</taxon>
        <taxon>Fungi</taxon>
        <taxon>Dikarya</taxon>
        <taxon>Ascomycota</taxon>
        <taxon>Pezizomycotina</taxon>
        <taxon>Eurotiomycetes</taxon>
        <taxon>Chaetothyriomycetidae</taxon>
        <taxon>Chaetothyriales</taxon>
        <taxon>Trichomeriaceae</taxon>
        <taxon>Knufia</taxon>
    </lineage>
</organism>
<proteinExistence type="predicted"/>
<reference evidence="1" key="1">
    <citation type="submission" date="2022-10" db="EMBL/GenBank/DDBJ databases">
        <title>Culturing micro-colonial fungi from biological soil crusts in the Mojave desert and describing Neophaeococcomyces mojavensis, and introducing the new genera and species Taxawa tesnikishii.</title>
        <authorList>
            <person name="Kurbessoian T."/>
            <person name="Stajich J.E."/>
        </authorList>
    </citation>
    <scope>NUCLEOTIDE SEQUENCE</scope>
    <source>
        <strain evidence="1">TK_35</strain>
    </source>
</reference>
<evidence type="ECO:0000313" key="1">
    <source>
        <dbReference type="EMBL" id="KAJ9634157.1"/>
    </source>
</evidence>
<comment type="caution">
    <text evidence="1">The sequence shown here is derived from an EMBL/GenBank/DDBJ whole genome shotgun (WGS) entry which is preliminary data.</text>
</comment>
<name>A0AA38Y3V2_9EURO</name>
<gene>
    <name evidence="1" type="ORF">H2204_006488</name>
</gene>
<dbReference type="AlphaFoldDB" id="A0AA38Y3V2"/>
<keyword evidence="2" id="KW-1185">Reference proteome</keyword>
<dbReference type="Proteomes" id="UP001172681">
    <property type="component" value="Unassembled WGS sequence"/>
</dbReference>
<protein>
    <submittedName>
        <fullName evidence="1">Uncharacterized protein</fullName>
    </submittedName>
</protein>
<sequence length="461" mass="52276">MLVKSSRRLLLVVVPLFFVTTCIFIFHQFRSSRVSGQAGSWTSDLLKTDSQNPEAAAGGQEQVSLFPFGKHGNSQEDISDKYVEVFSASTKNKQYFLVEFGNEKAINPNIIPHPTRPEAWIIVAQQHRDKDDKSIWFSELVCEARFKRGRLSCNKPPKILPIAVTAGDKCVDDLSYFSFNVGPHDARVFYGPTSPFVVFGSNSGYTCFGQWIQDFRVLVDWQHETIGGGPYRLATELQRPPPMSLVEKNWFLFWDKNGDAYVHYDAWPNRVYAKQEKDGSVGGDLAHLARNNDEKCMQRFMPKVEGHLESIHQATNSLSITLCKRSDVGCEPNDENTYIMAIIQHKSYYSFHSVYEPYVMLFKRTAPFELHALSSKPIWIHGRGKPGEKRPKGPEFESLDSWNQTEMFYVTSMSWKAQGQKYHGYSDDVVFINFGIEDSKTASIDVVAGDLLKDIGVCSSP</sequence>
<dbReference type="EMBL" id="JAPDRN010000040">
    <property type="protein sequence ID" value="KAJ9634157.1"/>
    <property type="molecule type" value="Genomic_DNA"/>
</dbReference>
<evidence type="ECO:0000313" key="2">
    <source>
        <dbReference type="Proteomes" id="UP001172681"/>
    </source>
</evidence>